<organism evidence="3 4">
    <name type="scientific">Lasiodiplodia theobromae</name>
    <dbReference type="NCBI Taxonomy" id="45133"/>
    <lineage>
        <taxon>Eukaryota</taxon>
        <taxon>Fungi</taxon>
        <taxon>Dikarya</taxon>
        <taxon>Ascomycota</taxon>
        <taxon>Pezizomycotina</taxon>
        <taxon>Dothideomycetes</taxon>
        <taxon>Dothideomycetes incertae sedis</taxon>
        <taxon>Botryosphaeriales</taxon>
        <taxon>Botryosphaeriaceae</taxon>
        <taxon>Lasiodiplodia</taxon>
    </lineage>
</organism>
<dbReference type="GO" id="GO:0005524">
    <property type="term" value="F:ATP binding"/>
    <property type="evidence" value="ECO:0007669"/>
    <property type="project" value="InterPro"/>
</dbReference>
<feature type="region of interest" description="Disordered" evidence="1">
    <location>
        <begin position="1"/>
        <end position="23"/>
    </location>
</feature>
<feature type="compositionally biased region" description="Pro residues" evidence="1">
    <location>
        <begin position="178"/>
        <end position="198"/>
    </location>
</feature>
<gene>
    <name evidence="3" type="ORF">BFW01_g10198</name>
</gene>
<dbReference type="Gene3D" id="3.40.50.300">
    <property type="entry name" value="P-loop containing nucleotide triphosphate hydrolases"/>
    <property type="match status" value="1"/>
</dbReference>
<sequence>MNGPKDPGRSARTDASNQDGTKQAEATDFAIDAAYLVIHTVDCDSKSNEAHEGHAISASFLDHPRLFAGDSKASALRGKNPIEDVNSYIQQQENVCLVVYKVYHCREYHEDIKKDFVRTKLPNADLTVSTRIWPFLFILPRDSKEAKPEHESMAVLSDALRHCLEKLDPTLKPEDYSEPPPPPPPPPPGSLMPPPPPDLLDQKREMLRMDFPYLSLYHKRQAINEYIADNEDESRHQLLALQKYLNEELGEEYTEADKLFASGRVSKKHFQKLFGPDQVVVGVQDNQPQAYMCRKLEKIHPTLELQCWTWVFDGFFRKQETINRVKWPPEGEDTIEVRDLNMYPLRFDQTGLEERLRARGEKFWPLRYRRFVSYNTKHPSFEIRTTKPRFMVDMKTYQLLHASTVEEPAEHNTISAEEMREEHPPGDDFPLLLPATVLGYGFHDKKWRSLFVDCIEEVDWNATAFERLVLDGDKKEIIEALVTVHTQTLNSTDLVEGKGNGLVMLLHGSPGTGKTLTAESVAELTEKPLYRVTCGDMGIDPEAVEKYLESVFHIGTIWGCVVLLDEADVFLEERSDADLARNALVSVFLRAVEYYDGILILTSNRVGKFDEAFKSRIQLAVHYPSLGQTERFKIWSKFINALVPEEDANVVNELNKHIHLLSQHELNGRQIRNTIKTARQLAFHKKQRLRFDHFERVISIANEFEKYLVKTRGGYTDDEIAMDGNIRAH</sequence>
<dbReference type="SUPFAM" id="SSF52540">
    <property type="entry name" value="P-loop containing nucleoside triphosphate hydrolases"/>
    <property type="match status" value="1"/>
</dbReference>
<dbReference type="InterPro" id="IPR003593">
    <property type="entry name" value="AAA+_ATPase"/>
</dbReference>
<dbReference type="AlphaFoldDB" id="A0A8H7IND4"/>
<name>A0A8H7IND4_9PEZI</name>
<evidence type="ECO:0000313" key="4">
    <source>
        <dbReference type="Proteomes" id="UP000627934"/>
    </source>
</evidence>
<dbReference type="InterPro" id="IPR027417">
    <property type="entry name" value="P-loop_NTPase"/>
</dbReference>
<evidence type="ECO:0000313" key="3">
    <source>
        <dbReference type="EMBL" id="KAF9628995.1"/>
    </source>
</evidence>
<dbReference type="PANTHER" id="PTHR46411:SF2">
    <property type="entry name" value="AAA+ ATPASE DOMAIN-CONTAINING PROTEIN"/>
    <property type="match status" value="1"/>
</dbReference>
<evidence type="ECO:0000259" key="2">
    <source>
        <dbReference type="SMART" id="SM00382"/>
    </source>
</evidence>
<protein>
    <recommendedName>
        <fullName evidence="2">AAA+ ATPase domain-containing protein</fullName>
    </recommendedName>
</protein>
<dbReference type="PANTHER" id="PTHR46411">
    <property type="entry name" value="FAMILY ATPASE, PUTATIVE-RELATED"/>
    <property type="match status" value="1"/>
</dbReference>
<dbReference type="GO" id="GO:0016887">
    <property type="term" value="F:ATP hydrolysis activity"/>
    <property type="evidence" value="ECO:0007669"/>
    <property type="project" value="InterPro"/>
</dbReference>
<dbReference type="EMBL" id="MDYX01000024">
    <property type="protein sequence ID" value="KAF9628995.1"/>
    <property type="molecule type" value="Genomic_DNA"/>
</dbReference>
<feature type="domain" description="AAA+ ATPase" evidence="2">
    <location>
        <begin position="500"/>
        <end position="627"/>
    </location>
</feature>
<reference evidence="3" key="2">
    <citation type="journal article" date="2018" name="DNA Res.">
        <title>Comparative genome and transcriptome analyses reveal adaptations to opportunistic infections in woody plant degrading pathogens of Botryosphaeriaceae.</title>
        <authorList>
            <person name="Yan J.Y."/>
            <person name="Zhao W.S."/>
            <person name="Chen Z."/>
            <person name="Xing Q.K."/>
            <person name="Zhang W."/>
            <person name="Chethana K.W.T."/>
            <person name="Xue M.F."/>
            <person name="Xu J.P."/>
            <person name="Phillips A.J.L."/>
            <person name="Wang Y."/>
            <person name="Liu J.H."/>
            <person name="Liu M."/>
            <person name="Zhou Y."/>
            <person name="Jayawardena R.S."/>
            <person name="Manawasinghe I.S."/>
            <person name="Huang J.B."/>
            <person name="Qiao G.H."/>
            <person name="Fu C.Y."/>
            <person name="Guo F.F."/>
            <person name="Dissanayake A.J."/>
            <person name="Peng Y.L."/>
            <person name="Hyde K.D."/>
            <person name="Li X.H."/>
        </authorList>
    </citation>
    <scope>NUCLEOTIDE SEQUENCE</scope>
    <source>
        <strain evidence="3">CSS-01s</strain>
    </source>
</reference>
<dbReference type="Pfam" id="PF22942">
    <property type="entry name" value="DUF7025"/>
    <property type="match status" value="1"/>
</dbReference>
<feature type="region of interest" description="Disordered" evidence="1">
    <location>
        <begin position="170"/>
        <end position="201"/>
    </location>
</feature>
<dbReference type="Proteomes" id="UP000627934">
    <property type="component" value="Unassembled WGS sequence"/>
</dbReference>
<feature type="compositionally biased region" description="Basic and acidic residues" evidence="1">
    <location>
        <begin position="1"/>
        <end position="12"/>
    </location>
</feature>
<reference evidence="3" key="1">
    <citation type="submission" date="2016-08" db="EMBL/GenBank/DDBJ databases">
        <authorList>
            <person name="Yan J."/>
        </authorList>
    </citation>
    <scope>NUCLEOTIDE SEQUENCE</scope>
    <source>
        <strain evidence="3">CSS-01s</strain>
    </source>
</reference>
<evidence type="ECO:0000256" key="1">
    <source>
        <dbReference type="SAM" id="MobiDB-lite"/>
    </source>
</evidence>
<dbReference type="Pfam" id="PF00004">
    <property type="entry name" value="AAA"/>
    <property type="match status" value="1"/>
</dbReference>
<proteinExistence type="predicted"/>
<dbReference type="SUPFAM" id="SSF101447">
    <property type="entry name" value="Formin homology 2 domain (FH2 domain)"/>
    <property type="match status" value="1"/>
</dbReference>
<dbReference type="InterPro" id="IPR056599">
    <property type="entry name" value="AAA_lid_fung"/>
</dbReference>
<dbReference type="InterPro" id="IPR003959">
    <property type="entry name" value="ATPase_AAA_core"/>
</dbReference>
<dbReference type="InterPro" id="IPR054289">
    <property type="entry name" value="DUF7025"/>
</dbReference>
<dbReference type="Pfam" id="PF23232">
    <property type="entry name" value="AAA_lid_13"/>
    <property type="match status" value="1"/>
</dbReference>
<comment type="caution">
    <text evidence="3">The sequence shown here is derived from an EMBL/GenBank/DDBJ whole genome shotgun (WGS) entry which is preliminary data.</text>
</comment>
<dbReference type="SMART" id="SM00382">
    <property type="entry name" value="AAA"/>
    <property type="match status" value="1"/>
</dbReference>
<accession>A0A8H7IND4</accession>